<dbReference type="EMBL" id="AMGV01000019">
    <property type="protein sequence ID" value="KEF52087.1"/>
    <property type="molecule type" value="Genomic_DNA"/>
</dbReference>
<evidence type="ECO:0000256" key="2">
    <source>
        <dbReference type="ARBA" id="ARBA00003909"/>
    </source>
</evidence>
<evidence type="ECO:0000256" key="5">
    <source>
        <dbReference type="ARBA" id="ARBA00013246"/>
    </source>
</evidence>
<sequence length="1404" mass="155016">MPTSTTWRHSQDPGTLRVHSPPRPSTDEIEPLSPSPEPFLDVSLPDLKPTSAQENGHPLRGLGLSEVGISDSATITTQPDHLYLDQNGAAHVGVRDGVPDSAASQPQQHSFFDSPVPSLRNTQVAPGKGHTRSGSTIADLANAAIATSPAPAPADSSPLPHWKGTSQSASRPSTSYIQRYLHQDSIDAPPAKRIKSERIAPQEWSPNGERPRTSGYDDPTSMKDALLLLGLRNETNFKNKTPRRASMSTYTSTHPCIHSPPLRTWDAQSRLPPQELSAFGSVSLEMADETVRRAREDELSTTQSQVNAVHKALPPAFSSEPSKRKHSRASESVSKHLHSSRRRTAAPGQGSPPAKKLKLEQEDPEEDVRCAACQRIEPDRVDDDERTLWIQCGPCKRWYHAQCAGYSTKADVEAVNAYVCMSCEPLHGKTTYVRKSSRARPNIDYDALNQGLVKSSIETSTHHYIQPFKEDKFTLLPDDFARVRPELLTVEFLENSNGMKRPFVVPAAWNPRFGVQVPSAEVESNRPSDSDDQEPHMACDAFGNDVNDPSAKTVEMSMEEIMDSGQDLLDMVIPPNLTVRRIAELYGPDEPVPVIDVKTQETKGQFTLQQWADYYEQPGDKPIRNVISLEVSHSPLGKLIRRPKVVRDLDLEDHVWDTDIEARTKKRPVQFYCLMSVADSYTDFHIDFGGSSVYYHILKGTKTFFFIPPEDKYLKKYENWCNSDTQNETWLGKECENNCIRVDLHEGDTAFIPAGWIHSVWTPEDSLVIGGNFLTRIDYEMQLKVANIEKATKVAAKFRYPYFQKVMWYSLIKYLEEDPVPDELLQEFREDPEYVYLRANPTWHEVQDLENAAEPGSPDYNARFYPKSEVSGWPALRDYLYRTARIDAGLPVSDITKKQVDAVKASIPKGHGNPLTMIKVFAIWCAWKTGNVSAPDWVYSDGALEADKVDKMKKPETFRLPGERSSSRRAAQAQNQSRNSPPIESSVPTPKQTSRSASKGSGLRVACEPCRKRRIKCRHKAGSDTLARTAPEIRPRSFSNADVAPIEICHTNGTGSDQISSPEVRYPELVDSAGGGASLPVPEPGSSSSKKSRSKACEECRKSKRRCVHDEHGQVDPAKAAEPAKPRGSTTSKRSGRLSDENGQNPPDLRTLDGLIDPALMNGIDVDVEMEDEAVEDDYPEGHHDETQSRLSREDTKMSETEAANLQLTKELDAEQFPIGPALNGPTMAPVKPEMDLIEDISVGGNRTIDGASAPLANGEVSTSMANKTRNSRVNGESGSPVAPSSQHSSRQPKSIERFSAEGTKSPSKVHAKSPAKDRRGSSAASGQTVMMSGKSRRSSSNTSGTTHQLAGLPSKRSASAEESGRPVSRASTGADSDLDADERFARELQAAENGLRRRTSMRA</sequence>
<evidence type="ECO:0000256" key="17">
    <source>
        <dbReference type="ARBA" id="ARBA00031083"/>
    </source>
</evidence>
<dbReference type="InterPro" id="IPR001965">
    <property type="entry name" value="Znf_PHD"/>
</dbReference>
<evidence type="ECO:0000256" key="14">
    <source>
        <dbReference type="ARBA" id="ARBA00023015"/>
    </source>
</evidence>
<dbReference type="SUPFAM" id="SSF57903">
    <property type="entry name" value="FYVE/PHD zinc finger"/>
    <property type="match status" value="1"/>
</dbReference>
<feature type="domain" description="JmjC" evidence="22">
    <location>
        <begin position="631"/>
        <end position="790"/>
    </location>
</feature>
<dbReference type="PANTHER" id="PTHR23123">
    <property type="entry name" value="PHD/F-BOX CONTAINING PROTEIN"/>
    <property type="match status" value="1"/>
</dbReference>
<feature type="compositionally biased region" description="Polar residues" evidence="20">
    <location>
        <begin position="968"/>
        <end position="999"/>
    </location>
</feature>
<dbReference type="HOGENOM" id="CLU_002979_0_1_1"/>
<dbReference type="GO" id="GO:0008270">
    <property type="term" value="F:zinc ion binding"/>
    <property type="evidence" value="ECO:0007669"/>
    <property type="project" value="UniProtKB-KW"/>
</dbReference>
<evidence type="ECO:0000259" key="21">
    <source>
        <dbReference type="PROSITE" id="PS50016"/>
    </source>
</evidence>
<reference evidence="23 24" key="1">
    <citation type="submission" date="2013-03" db="EMBL/GenBank/DDBJ databases">
        <title>The Genome Sequence of Exophiala aquamarina CBS 119918.</title>
        <authorList>
            <consortium name="The Broad Institute Genomics Platform"/>
            <person name="Cuomo C."/>
            <person name="de Hoog S."/>
            <person name="Gorbushina A."/>
            <person name="Walker B."/>
            <person name="Young S.K."/>
            <person name="Zeng Q."/>
            <person name="Gargeya S."/>
            <person name="Fitzgerald M."/>
            <person name="Haas B."/>
            <person name="Abouelleil A."/>
            <person name="Allen A.W."/>
            <person name="Alvarado L."/>
            <person name="Arachchi H.M."/>
            <person name="Berlin A.M."/>
            <person name="Chapman S.B."/>
            <person name="Gainer-Dewar J."/>
            <person name="Goldberg J."/>
            <person name="Griggs A."/>
            <person name="Gujja S."/>
            <person name="Hansen M."/>
            <person name="Howarth C."/>
            <person name="Imamovic A."/>
            <person name="Ireland A."/>
            <person name="Larimer J."/>
            <person name="McCowan C."/>
            <person name="Murphy C."/>
            <person name="Pearson M."/>
            <person name="Poon T.W."/>
            <person name="Priest M."/>
            <person name="Roberts A."/>
            <person name="Saif S."/>
            <person name="Shea T."/>
            <person name="Sisk P."/>
            <person name="Sykes S."/>
            <person name="Wortman J."/>
            <person name="Nusbaum C."/>
            <person name="Birren B."/>
        </authorList>
    </citation>
    <scope>NUCLEOTIDE SEQUENCE [LARGE SCALE GENOMIC DNA]</scope>
    <source>
        <strain evidence="23 24">CBS 119918</strain>
    </source>
</reference>
<dbReference type="GO" id="GO:0140680">
    <property type="term" value="F:histone H3K36me/H3K36me2 demethylase activity"/>
    <property type="evidence" value="ECO:0007669"/>
    <property type="project" value="UniProtKB-EC"/>
</dbReference>
<feature type="compositionally biased region" description="Basic and acidic residues" evidence="20">
    <location>
        <begin position="957"/>
        <end position="966"/>
    </location>
</feature>
<feature type="region of interest" description="Disordered" evidence="20">
    <location>
        <begin position="292"/>
        <end position="363"/>
    </location>
</feature>
<evidence type="ECO:0000313" key="23">
    <source>
        <dbReference type="EMBL" id="KEF52087.1"/>
    </source>
</evidence>
<evidence type="ECO:0000313" key="24">
    <source>
        <dbReference type="Proteomes" id="UP000027920"/>
    </source>
</evidence>
<feature type="compositionally biased region" description="Polar residues" evidence="20">
    <location>
        <begin position="1260"/>
        <end position="1293"/>
    </location>
</feature>
<keyword evidence="15" id="KW-0804">Transcription</keyword>
<feature type="region of interest" description="Disordered" evidence="20">
    <location>
        <begin position="1167"/>
        <end position="1202"/>
    </location>
</feature>
<dbReference type="InterPro" id="IPR011011">
    <property type="entry name" value="Znf_FYVE_PHD"/>
</dbReference>
<keyword evidence="11" id="KW-0223">Dioxygenase</keyword>
<keyword evidence="9" id="KW-0862">Zinc</keyword>
<proteinExistence type="inferred from homology"/>
<dbReference type="PROSITE" id="PS50016">
    <property type="entry name" value="ZF_PHD_2"/>
    <property type="match status" value="1"/>
</dbReference>
<dbReference type="VEuPathDB" id="FungiDB:A1O9_11713"/>
<feature type="region of interest" description="Disordered" evidence="20">
    <location>
        <begin position="187"/>
        <end position="219"/>
    </location>
</feature>
<dbReference type="SMART" id="SM00249">
    <property type="entry name" value="PHD"/>
    <property type="match status" value="1"/>
</dbReference>
<keyword evidence="10" id="KW-0156">Chromatin regulator</keyword>
<feature type="region of interest" description="Disordered" evidence="20">
    <location>
        <begin position="1242"/>
        <end position="1404"/>
    </location>
</feature>
<gene>
    <name evidence="23" type="ORF">A1O9_11713</name>
</gene>
<dbReference type="STRING" id="1182545.A0A072NXD4"/>
<dbReference type="InterPro" id="IPR041070">
    <property type="entry name" value="JHD"/>
</dbReference>
<dbReference type="CDD" id="cd15517">
    <property type="entry name" value="PHD_TCF19_like"/>
    <property type="match status" value="1"/>
</dbReference>
<evidence type="ECO:0000256" key="3">
    <source>
        <dbReference type="ARBA" id="ARBA00004123"/>
    </source>
</evidence>
<dbReference type="SUPFAM" id="SSF51197">
    <property type="entry name" value="Clavaminate synthase-like"/>
    <property type="match status" value="1"/>
</dbReference>
<dbReference type="Gene3D" id="2.60.120.650">
    <property type="entry name" value="Cupin"/>
    <property type="match status" value="2"/>
</dbReference>
<keyword evidence="8 19" id="KW-0863">Zinc-finger</keyword>
<evidence type="ECO:0000256" key="19">
    <source>
        <dbReference type="PROSITE-ProRule" id="PRU00146"/>
    </source>
</evidence>
<dbReference type="GeneID" id="25286610"/>
<comment type="catalytic activity">
    <reaction evidence="18">
        <text>N(6),N(6)-dimethyl-L-lysyl(36)-[histone H3] + 2 2-oxoglutarate + 2 O2 = L-lysyl(36)-[histone H3] + 2 formaldehyde + 2 succinate + 2 CO2</text>
        <dbReference type="Rhea" id="RHEA:42032"/>
        <dbReference type="Rhea" id="RHEA-COMP:9785"/>
        <dbReference type="Rhea" id="RHEA-COMP:9787"/>
        <dbReference type="ChEBI" id="CHEBI:15379"/>
        <dbReference type="ChEBI" id="CHEBI:16526"/>
        <dbReference type="ChEBI" id="CHEBI:16810"/>
        <dbReference type="ChEBI" id="CHEBI:16842"/>
        <dbReference type="ChEBI" id="CHEBI:29969"/>
        <dbReference type="ChEBI" id="CHEBI:30031"/>
        <dbReference type="ChEBI" id="CHEBI:61976"/>
        <dbReference type="EC" id="1.14.11.27"/>
    </reaction>
</comment>
<feature type="compositionally biased region" description="Basic and acidic residues" evidence="20">
    <location>
        <begin position="1180"/>
        <end position="1200"/>
    </location>
</feature>
<feature type="domain" description="PHD-type" evidence="21">
    <location>
        <begin position="367"/>
        <end position="426"/>
    </location>
</feature>
<feature type="region of interest" description="Disordered" evidence="20">
    <location>
        <begin position="1"/>
        <end position="64"/>
    </location>
</feature>
<dbReference type="PROSITE" id="PS51184">
    <property type="entry name" value="JMJC"/>
    <property type="match status" value="1"/>
</dbReference>
<dbReference type="InterPro" id="IPR050690">
    <property type="entry name" value="JHDM1_Histone_Demethylase"/>
</dbReference>
<evidence type="ECO:0000256" key="10">
    <source>
        <dbReference type="ARBA" id="ARBA00022853"/>
    </source>
</evidence>
<comment type="subcellular location">
    <subcellularLocation>
        <location evidence="3">Nucleus</location>
    </subcellularLocation>
</comment>
<evidence type="ECO:0000256" key="11">
    <source>
        <dbReference type="ARBA" id="ARBA00022964"/>
    </source>
</evidence>
<comment type="function">
    <text evidence="2">Histone demethylase that specifically demethylates 'Lys-36' of histone H3, thereby playing a central role in histone code.</text>
</comment>
<keyword evidence="14" id="KW-0805">Transcription regulation</keyword>
<dbReference type="Proteomes" id="UP000027920">
    <property type="component" value="Unassembled WGS sequence"/>
</dbReference>
<dbReference type="InterPro" id="IPR019786">
    <property type="entry name" value="Zinc_finger_PHD-type_CS"/>
</dbReference>
<evidence type="ECO:0000256" key="8">
    <source>
        <dbReference type="ARBA" id="ARBA00022771"/>
    </source>
</evidence>
<evidence type="ECO:0000256" key="4">
    <source>
        <dbReference type="ARBA" id="ARBA00008037"/>
    </source>
</evidence>
<feature type="compositionally biased region" description="Acidic residues" evidence="20">
    <location>
        <begin position="1167"/>
        <end position="1179"/>
    </location>
</feature>
<evidence type="ECO:0000256" key="15">
    <source>
        <dbReference type="ARBA" id="ARBA00023163"/>
    </source>
</evidence>
<feature type="region of interest" description="Disordered" evidence="20">
    <location>
        <begin position="79"/>
        <end position="134"/>
    </location>
</feature>
<evidence type="ECO:0000256" key="20">
    <source>
        <dbReference type="SAM" id="MobiDB-lite"/>
    </source>
</evidence>
<comment type="caution">
    <text evidence="23">The sequence shown here is derived from an EMBL/GenBank/DDBJ whole genome shotgun (WGS) entry which is preliminary data.</text>
</comment>
<evidence type="ECO:0000256" key="9">
    <source>
        <dbReference type="ARBA" id="ARBA00022833"/>
    </source>
</evidence>
<evidence type="ECO:0000256" key="6">
    <source>
        <dbReference type="ARBA" id="ARBA00015153"/>
    </source>
</evidence>
<organism evidence="23 24">
    <name type="scientific">Exophiala aquamarina CBS 119918</name>
    <dbReference type="NCBI Taxonomy" id="1182545"/>
    <lineage>
        <taxon>Eukaryota</taxon>
        <taxon>Fungi</taxon>
        <taxon>Dikarya</taxon>
        <taxon>Ascomycota</taxon>
        <taxon>Pezizomycotina</taxon>
        <taxon>Eurotiomycetes</taxon>
        <taxon>Chaetothyriomycetidae</taxon>
        <taxon>Chaetothyriales</taxon>
        <taxon>Herpotrichiellaceae</taxon>
        <taxon>Exophiala</taxon>
    </lineage>
</organism>
<evidence type="ECO:0000259" key="22">
    <source>
        <dbReference type="PROSITE" id="PS51184"/>
    </source>
</evidence>
<dbReference type="PROSITE" id="PS01359">
    <property type="entry name" value="ZF_PHD_1"/>
    <property type="match status" value="1"/>
</dbReference>
<feature type="region of interest" description="Disordered" evidence="20">
    <location>
        <begin position="1068"/>
        <end position="1154"/>
    </location>
</feature>
<dbReference type="EC" id="1.14.11.27" evidence="5"/>
<dbReference type="InterPro" id="IPR003347">
    <property type="entry name" value="JmjC_dom"/>
</dbReference>
<evidence type="ECO:0000256" key="1">
    <source>
        <dbReference type="ARBA" id="ARBA00001954"/>
    </source>
</evidence>
<feature type="compositionally biased region" description="Polar residues" evidence="20">
    <location>
        <begin position="102"/>
        <end position="111"/>
    </location>
</feature>
<evidence type="ECO:0000256" key="13">
    <source>
        <dbReference type="ARBA" id="ARBA00023004"/>
    </source>
</evidence>
<dbReference type="GO" id="GO:0005634">
    <property type="term" value="C:nucleus"/>
    <property type="evidence" value="ECO:0007669"/>
    <property type="project" value="UniProtKB-SubCell"/>
</dbReference>
<feature type="compositionally biased region" description="Basic residues" evidence="20">
    <location>
        <begin position="335"/>
        <end position="344"/>
    </location>
</feature>
<keyword evidence="13" id="KW-0408">Iron</keyword>
<dbReference type="SMART" id="SM00558">
    <property type="entry name" value="JmjC"/>
    <property type="match status" value="1"/>
</dbReference>
<evidence type="ECO:0000256" key="16">
    <source>
        <dbReference type="ARBA" id="ARBA00023242"/>
    </source>
</evidence>
<dbReference type="Pfam" id="PF02373">
    <property type="entry name" value="JmjC"/>
    <property type="match status" value="1"/>
</dbReference>
<evidence type="ECO:0000256" key="7">
    <source>
        <dbReference type="ARBA" id="ARBA00022723"/>
    </source>
</evidence>
<evidence type="ECO:0000256" key="12">
    <source>
        <dbReference type="ARBA" id="ARBA00023002"/>
    </source>
</evidence>
<dbReference type="RefSeq" id="XP_013254677.1">
    <property type="nucleotide sequence ID" value="XM_013399223.1"/>
</dbReference>
<dbReference type="Pfam" id="PF17811">
    <property type="entry name" value="JHD"/>
    <property type="match status" value="1"/>
</dbReference>
<evidence type="ECO:0000256" key="18">
    <source>
        <dbReference type="ARBA" id="ARBA00047915"/>
    </source>
</evidence>
<keyword evidence="7" id="KW-0479">Metal-binding</keyword>
<comment type="similarity">
    <text evidence="4">Belongs to the JHDM1 histone demethylase family.</text>
</comment>
<accession>A0A072NXD4</accession>
<name>A0A072NXD4_9EURO</name>
<keyword evidence="12" id="KW-0560">Oxidoreductase</keyword>
<comment type="cofactor">
    <cofactor evidence="1">
        <name>Fe(2+)</name>
        <dbReference type="ChEBI" id="CHEBI:29033"/>
    </cofactor>
</comment>
<feature type="compositionally biased region" description="Low complexity" evidence="20">
    <location>
        <begin position="148"/>
        <end position="160"/>
    </location>
</feature>
<protein>
    <recommendedName>
        <fullName evidence="6">JmjC domain-containing histone demethylation protein 1</fullName>
        <ecNumber evidence="5">1.14.11.27</ecNumber>
    </recommendedName>
    <alternativeName>
        <fullName evidence="17">[Histone-H3]-lysine-36 demethylase 1</fullName>
    </alternativeName>
</protein>
<feature type="region of interest" description="Disordered" evidence="20">
    <location>
        <begin position="957"/>
        <end position="1005"/>
    </location>
</feature>
<keyword evidence="24" id="KW-1185">Reference proteome</keyword>
<dbReference type="OrthoDB" id="5876800at2759"/>
<dbReference type="InterPro" id="IPR019787">
    <property type="entry name" value="Znf_PHD-finger"/>
</dbReference>
<dbReference type="Pfam" id="PF00628">
    <property type="entry name" value="PHD"/>
    <property type="match status" value="1"/>
</dbReference>
<keyword evidence="16" id="KW-0539">Nucleus</keyword>
<feature type="region of interest" description="Disordered" evidence="20">
    <location>
        <begin position="148"/>
        <end position="171"/>
    </location>
</feature>